<sequence length="475" mass="52358">MIGITLGPRIKQYAVVIVANLSIIHLGISVSWSSPVIVKLMDKNTTTLSRVLTDAEVSWMSSISPLAAILICFMTTLVLDGIGRKKCLLFVSVLRVTGILMFMFGKEVWILLLARAVSGMSDCFYLAALTTYTSEIASKEIRGALGTITQISSGIGQMIILTIGPFVSYNTLHIIWLCIVVVVTIPVFVLPETPYYLYVTGNEEKSLKVLTFLRSSETLAKEEAKEYSDSTKDNKIRTIDLIKDKTVIKTIGKVIFLAVELQLMGLNALTFYLQPIFQSTNTNIPPEICSVAIGCTQVVGCIVTILLTDKYGRKPVLTFSLLGCSIGMISLGVFFKLIEQNHTVNGFLNVLPLLSIMVYIFCFNSGMGPLFWPLVAELFEGPARAIGVTTGVFVTSTFVFLVTKFFGQVTLIVGPAPTYWFFAANCLLVWIFIMYFVPETKGKSFAEIQKALGTNDKKTVDSVNKDCFFFISICC</sequence>
<protein>
    <submittedName>
        <fullName evidence="1">Uncharacterized protein</fullName>
    </submittedName>
</protein>
<dbReference type="EMBL" id="CM034412">
    <property type="protein sequence ID" value="KAJ0170728.1"/>
    <property type="molecule type" value="Genomic_DNA"/>
</dbReference>
<dbReference type="Proteomes" id="UP000824533">
    <property type="component" value="Linkage Group LG26"/>
</dbReference>
<keyword evidence="2" id="KW-1185">Reference proteome</keyword>
<reference evidence="1 2" key="1">
    <citation type="journal article" date="2021" name="Front. Genet.">
        <title>Chromosome-Level Genome Assembly Reveals Significant Gene Expansion in the Toll and IMD Signaling Pathways of Dendrolimus kikuchii.</title>
        <authorList>
            <person name="Zhou J."/>
            <person name="Wu P."/>
            <person name="Xiong Z."/>
            <person name="Liu N."/>
            <person name="Zhao N."/>
            <person name="Ji M."/>
            <person name="Qiu Y."/>
            <person name="Yang B."/>
        </authorList>
    </citation>
    <scope>NUCLEOTIDE SEQUENCE [LARGE SCALE GENOMIC DNA]</scope>
    <source>
        <strain evidence="1">Ann1</strain>
    </source>
</reference>
<accession>A0ACC1CGU1</accession>
<evidence type="ECO:0000313" key="2">
    <source>
        <dbReference type="Proteomes" id="UP000824533"/>
    </source>
</evidence>
<proteinExistence type="predicted"/>
<comment type="caution">
    <text evidence="1">The sequence shown here is derived from an EMBL/GenBank/DDBJ whole genome shotgun (WGS) entry which is preliminary data.</text>
</comment>
<gene>
    <name evidence="1" type="ORF">K1T71_013500</name>
</gene>
<organism evidence="1 2">
    <name type="scientific">Dendrolimus kikuchii</name>
    <dbReference type="NCBI Taxonomy" id="765133"/>
    <lineage>
        <taxon>Eukaryota</taxon>
        <taxon>Metazoa</taxon>
        <taxon>Ecdysozoa</taxon>
        <taxon>Arthropoda</taxon>
        <taxon>Hexapoda</taxon>
        <taxon>Insecta</taxon>
        <taxon>Pterygota</taxon>
        <taxon>Neoptera</taxon>
        <taxon>Endopterygota</taxon>
        <taxon>Lepidoptera</taxon>
        <taxon>Glossata</taxon>
        <taxon>Ditrysia</taxon>
        <taxon>Bombycoidea</taxon>
        <taxon>Lasiocampidae</taxon>
        <taxon>Dendrolimus</taxon>
    </lineage>
</organism>
<evidence type="ECO:0000313" key="1">
    <source>
        <dbReference type="EMBL" id="KAJ0170728.1"/>
    </source>
</evidence>
<name>A0ACC1CGU1_9NEOP</name>